<dbReference type="GO" id="GO:0006777">
    <property type="term" value="P:Mo-molybdopterin cofactor biosynthetic process"/>
    <property type="evidence" value="ECO:0007669"/>
    <property type="project" value="InterPro"/>
</dbReference>
<evidence type="ECO:0000259" key="1">
    <source>
        <dbReference type="Pfam" id="PF03205"/>
    </source>
</evidence>
<organism evidence="2 3">
    <name type="scientific">Pyrodictium occultum</name>
    <dbReference type="NCBI Taxonomy" id="2309"/>
    <lineage>
        <taxon>Archaea</taxon>
        <taxon>Thermoproteota</taxon>
        <taxon>Thermoprotei</taxon>
        <taxon>Desulfurococcales</taxon>
        <taxon>Pyrodictiaceae</taxon>
        <taxon>Pyrodictium</taxon>
    </lineage>
</organism>
<evidence type="ECO:0000313" key="3">
    <source>
        <dbReference type="Proteomes" id="UP000053352"/>
    </source>
</evidence>
<protein>
    <recommendedName>
        <fullName evidence="1">Molybdopterin-guanine dinucleotide biosynthesis protein B (MobB) domain-containing protein</fullName>
    </recommendedName>
</protein>
<gene>
    <name evidence="2" type="ORF">CF15_01740</name>
</gene>
<dbReference type="RefSeq" id="WP_058370256.1">
    <property type="nucleotide sequence ID" value="NZ_LNTB01000001.1"/>
</dbReference>
<dbReference type="Proteomes" id="UP000053352">
    <property type="component" value="Unassembled WGS sequence"/>
</dbReference>
<dbReference type="InterPro" id="IPR027417">
    <property type="entry name" value="P-loop_NTPase"/>
</dbReference>
<dbReference type="Pfam" id="PF03205">
    <property type="entry name" value="MobB"/>
    <property type="match status" value="1"/>
</dbReference>
<sequence>MQLVLLAGSGSGVGKTLLGTMLVEELRRRGLRVGVVKHVHHGVDYRVKDTGRYLEAGASRVVAAGPGEYMLVEPAALGFWDAVRLLGEVDVAVVEGFRLHIGEAVSKGGCVVYIDASRAEPLARGRLVEACPGCLGAALEAVLGLLGEGGCSVGEV</sequence>
<dbReference type="Gene3D" id="3.40.50.300">
    <property type="entry name" value="P-loop containing nucleotide triphosphate hydrolases"/>
    <property type="match status" value="1"/>
</dbReference>
<dbReference type="InterPro" id="IPR004435">
    <property type="entry name" value="MobB_dom"/>
</dbReference>
<name>A0A0V8RUB3_PYROC</name>
<reference evidence="2 3" key="1">
    <citation type="submission" date="2015-11" db="EMBL/GenBank/DDBJ databases">
        <title>Genome sequence of Pyrodictium occultum PL-19, a marine hyperthermophilic archaeon isolated from Volcano, Italy.</title>
        <authorList>
            <person name="Utturkar S."/>
            <person name="Huber H."/>
            <person name="Leptihn S."/>
            <person name="Brown S."/>
            <person name="Stetter K.O."/>
            <person name="Podar M."/>
        </authorList>
    </citation>
    <scope>NUCLEOTIDE SEQUENCE [LARGE SCALE GENOMIC DNA]</scope>
    <source>
        <strain evidence="2 3">PL-19</strain>
    </source>
</reference>
<dbReference type="AlphaFoldDB" id="A0A0V8RUB3"/>
<accession>A0A0V8RUB3</accession>
<dbReference type="PANTHER" id="PTHR40072:SF1">
    <property type="entry name" value="MOLYBDOPTERIN-GUANINE DINUCLEOTIDE BIOSYNTHESIS ADAPTER PROTEIN"/>
    <property type="match status" value="1"/>
</dbReference>
<keyword evidence="3" id="KW-1185">Reference proteome</keyword>
<dbReference type="EMBL" id="LNTB01000001">
    <property type="protein sequence ID" value="KSW11581.1"/>
    <property type="molecule type" value="Genomic_DNA"/>
</dbReference>
<dbReference type="STRING" id="2309.CF15_01740"/>
<dbReference type="OrthoDB" id="15539at2157"/>
<evidence type="ECO:0000313" key="2">
    <source>
        <dbReference type="EMBL" id="KSW11581.1"/>
    </source>
</evidence>
<dbReference type="PANTHER" id="PTHR40072">
    <property type="entry name" value="MOLYBDOPTERIN-GUANINE DINUCLEOTIDE BIOSYNTHESIS ADAPTER PROTEIN-RELATED"/>
    <property type="match status" value="1"/>
</dbReference>
<dbReference type="InterPro" id="IPR052539">
    <property type="entry name" value="MGD_biosynthesis_adapter"/>
</dbReference>
<dbReference type="SUPFAM" id="SSF52540">
    <property type="entry name" value="P-loop containing nucleoside triphosphate hydrolases"/>
    <property type="match status" value="1"/>
</dbReference>
<feature type="domain" description="Molybdopterin-guanine dinucleotide biosynthesis protein B (MobB)" evidence="1">
    <location>
        <begin position="10"/>
        <end position="99"/>
    </location>
</feature>
<dbReference type="GO" id="GO:0005525">
    <property type="term" value="F:GTP binding"/>
    <property type="evidence" value="ECO:0007669"/>
    <property type="project" value="InterPro"/>
</dbReference>
<proteinExistence type="predicted"/>
<comment type="caution">
    <text evidence="2">The sequence shown here is derived from an EMBL/GenBank/DDBJ whole genome shotgun (WGS) entry which is preliminary data.</text>
</comment>